<sequence>MASISSEFTLPVAKPEASDFQMRRRRAAKLTHFFGVDYHELIHDVLESIEKGVDEERKRGTLQPEEVEVLLHKLRTLKTKRNGLF</sequence>
<proteinExistence type="predicted"/>
<evidence type="ECO:0000313" key="1">
    <source>
        <dbReference type="EMBL" id="EGO31109.1"/>
    </source>
</evidence>
<dbReference type="GeneID" id="18810662"/>
<dbReference type="OrthoDB" id="354769at2759"/>
<dbReference type="EMBL" id="GL945428">
    <property type="protein sequence ID" value="EGO31109.1"/>
    <property type="molecule type" value="Genomic_DNA"/>
</dbReference>
<dbReference type="Proteomes" id="UP000008064">
    <property type="component" value="Unassembled WGS sequence"/>
</dbReference>
<dbReference type="AlphaFoldDB" id="F8NEW1"/>
<name>F8NEW1_SERL9</name>
<dbReference type="RefSeq" id="XP_007312993.1">
    <property type="nucleotide sequence ID" value="XM_007312931.1"/>
</dbReference>
<protein>
    <submittedName>
        <fullName evidence="1">Uncharacterized protein</fullName>
    </submittedName>
</protein>
<dbReference type="KEGG" id="sla:SERLADRAFT_376778"/>
<dbReference type="HOGENOM" id="CLU_192414_0_0_1"/>
<reference evidence="1" key="1">
    <citation type="submission" date="2011-04" db="EMBL/GenBank/DDBJ databases">
        <title>Evolution of plant cell wall degrading machinery underlies the functional diversity of forest fungi.</title>
        <authorList>
            <consortium name="US DOE Joint Genome Institute (JGI-PGF)"/>
            <person name="Eastwood D.C."/>
            <person name="Floudas D."/>
            <person name="Binder M."/>
            <person name="Majcherczyk A."/>
            <person name="Schneider P."/>
            <person name="Aerts A."/>
            <person name="Asiegbu F.O."/>
            <person name="Baker S.E."/>
            <person name="Barry K."/>
            <person name="Bendiksby M."/>
            <person name="Blumentritt M."/>
            <person name="Coutinho P.M."/>
            <person name="Cullen D."/>
            <person name="Cullen D."/>
            <person name="Gathman A."/>
            <person name="Goodell B."/>
            <person name="Henrissat B."/>
            <person name="Ihrmark K."/>
            <person name="Kauserud H."/>
            <person name="Kohler A."/>
            <person name="LaButti K."/>
            <person name="Lapidus A."/>
            <person name="Lavin J.L."/>
            <person name="Lee Y.-H."/>
            <person name="Lindquist E."/>
            <person name="Lilly W."/>
            <person name="Lucas S."/>
            <person name="Morin E."/>
            <person name="Murat C."/>
            <person name="Oguiza J.A."/>
            <person name="Park J."/>
            <person name="Pisabarro A.G."/>
            <person name="Riley R."/>
            <person name="Rosling A."/>
            <person name="Salamov A."/>
            <person name="Schmidt O."/>
            <person name="Schmutz J."/>
            <person name="Skrede I."/>
            <person name="Stenlid J."/>
            <person name="Wiebenga A."/>
            <person name="Xie X."/>
            <person name="Kues U."/>
            <person name="Hibbett D.S."/>
            <person name="Hoffmeister D."/>
            <person name="Hogberg N."/>
            <person name="Martin F."/>
            <person name="Grigoriev I.V."/>
            <person name="Watkinson S.C."/>
        </authorList>
    </citation>
    <scope>NUCLEOTIDE SEQUENCE</scope>
    <source>
        <strain evidence="1">S7.9</strain>
    </source>
</reference>
<accession>F8NEW1</accession>
<organism>
    <name type="scientific">Serpula lacrymans var. lacrymans (strain S7.9)</name>
    <name type="common">Dry rot fungus</name>
    <dbReference type="NCBI Taxonomy" id="578457"/>
    <lineage>
        <taxon>Eukaryota</taxon>
        <taxon>Fungi</taxon>
        <taxon>Dikarya</taxon>
        <taxon>Basidiomycota</taxon>
        <taxon>Agaricomycotina</taxon>
        <taxon>Agaricomycetes</taxon>
        <taxon>Agaricomycetidae</taxon>
        <taxon>Boletales</taxon>
        <taxon>Coniophorineae</taxon>
        <taxon>Serpulaceae</taxon>
        <taxon>Serpula</taxon>
    </lineage>
</organism>
<gene>
    <name evidence="1" type="ORF">SERLADRAFT_376778</name>
</gene>